<feature type="transmembrane region" description="Helical" evidence="1">
    <location>
        <begin position="199"/>
        <end position="220"/>
    </location>
</feature>
<name>K1WIX3_MARBU</name>
<evidence type="ECO:0000313" key="3">
    <source>
        <dbReference type="Proteomes" id="UP000006753"/>
    </source>
</evidence>
<organism evidence="2 3">
    <name type="scientific">Marssonina brunnea f. sp. multigermtubi (strain MB_m1)</name>
    <name type="common">Marssonina leaf spot fungus</name>
    <dbReference type="NCBI Taxonomy" id="1072389"/>
    <lineage>
        <taxon>Eukaryota</taxon>
        <taxon>Fungi</taxon>
        <taxon>Dikarya</taxon>
        <taxon>Ascomycota</taxon>
        <taxon>Pezizomycotina</taxon>
        <taxon>Leotiomycetes</taxon>
        <taxon>Helotiales</taxon>
        <taxon>Drepanopezizaceae</taxon>
        <taxon>Drepanopeziza</taxon>
    </lineage>
</organism>
<dbReference type="InParanoid" id="K1WIX3"/>
<dbReference type="EMBL" id="JH921464">
    <property type="protein sequence ID" value="EKD12117.1"/>
    <property type="molecule type" value="Genomic_DNA"/>
</dbReference>
<feature type="transmembrane region" description="Helical" evidence="1">
    <location>
        <begin position="226"/>
        <end position="244"/>
    </location>
</feature>
<keyword evidence="1" id="KW-1133">Transmembrane helix</keyword>
<keyword evidence="1" id="KW-0472">Membrane</keyword>
<evidence type="ECO:0000313" key="2">
    <source>
        <dbReference type="EMBL" id="EKD12117.1"/>
    </source>
</evidence>
<evidence type="ECO:0000256" key="1">
    <source>
        <dbReference type="SAM" id="Phobius"/>
    </source>
</evidence>
<dbReference type="Proteomes" id="UP000006753">
    <property type="component" value="Unassembled WGS sequence"/>
</dbReference>
<keyword evidence="3" id="KW-1185">Reference proteome</keyword>
<gene>
    <name evidence="2" type="ORF">MBM_09754</name>
</gene>
<accession>K1WIX3</accession>
<dbReference type="KEGG" id="mbe:MBM_09754"/>
<keyword evidence="1" id="KW-0812">Transmembrane</keyword>
<reference evidence="2 3" key="1">
    <citation type="journal article" date="2012" name="BMC Genomics">
        <title>Sequencing the genome of Marssonina brunnea reveals fungus-poplar co-evolution.</title>
        <authorList>
            <person name="Zhu S."/>
            <person name="Cao Y.-Z."/>
            <person name="Jiang C."/>
            <person name="Tan B.-Y."/>
            <person name="Wang Z."/>
            <person name="Feng S."/>
            <person name="Zhang L."/>
            <person name="Su X.-H."/>
            <person name="Brejova B."/>
            <person name="Vinar T."/>
            <person name="Xu M."/>
            <person name="Wang M.-X."/>
            <person name="Zhang S.-G."/>
            <person name="Huang M.-R."/>
            <person name="Wu R."/>
            <person name="Zhou Y."/>
        </authorList>
    </citation>
    <scope>NUCLEOTIDE SEQUENCE [LARGE SCALE GENOMIC DNA]</scope>
    <source>
        <strain evidence="2 3">MB_m1</strain>
    </source>
</reference>
<protein>
    <submittedName>
        <fullName evidence="2">Uncharacterized protein</fullName>
    </submittedName>
</protein>
<dbReference type="AlphaFoldDB" id="K1WIX3"/>
<sequence length="246" mass="26269">MLFKQNPFFALAIAIVTAAAAAAAILRTLTSKASPFLLNLFIKRLLMLTTVKALRCIKCINNKIISKSNRNCYNCDTSVIRYLRCAKSNYSNCTAAFAAANTAFDNFVSAKNNNAIQRVRRSLRDAIRQQLALNAAFLKGAANSTSGLASRSKGFKSSPDSFASFAFAFKTFNLNIAFIKLNSLIAANRGPVIRSASTLALALAVFIASVAFAALVAFIIVALFTLVIALAALAAALAVAITLIKR</sequence>
<proteinExistence type="predicted"/>
<dbReference type="HOGENOM" id="CLU_077722_0_0_1"/>